<evidence type="ECO:0000313" key="5">
    <source>
        <dbReference type="Proteomes" id="UP001162889"/>
    </source>
</evidence>
<reference evidence="2" key="1">
    <citation type="submission" date="2021-07" db="EMBL/GenBank/DDBJ databases">
        <title>Characterization of violacein-producing bacteria and related species.</title>
        <authorList>
            <person name="Wilson H.S."/>
            <person name="De Leon M.E."/>
        </authorList>
    </citation>
    <scope>NUCLEOTIDE SEQUENCE</scope>
    <source>
        <strain evidence="2">HSC-15S17</strain>
    </source>
</reference>
<keyword evidence="5" id="KW-1185">Reference proteome</keyword>
<feature type="compositionally biased region" description="Basic and acidic residues" evidence="1">
    <location>
        <begin position="622"/>
        <end position="639"/>
    </location>
</feature>
<feature type="region of interest" description="Disordered" evidence="1">
    <location>
        <begin position="615"/>
        <end position="664"/>
    </location>
</feature>
<feature type="compositionally biased region" description="Polar residues" evidence="1">
    <location>
        <begin position="383"/>
        <end position="397"/>
    </location>
</feature>
<dbReference type="RefSeq" id="WP_217946610.1">
    <property type="nucleotide sequence ID" value="NZ_JAHTGR010000050.1"/>
</dbReference>
<dbReference type="EMBL" id="JAHTGR010000050">
    <property type="protein sequence ID" value="MBV6325685.1"/>
    <property type="molecule type" value="Genomic_DNA"/>
</dbReference>
<reference evidence="3" key="2">
    <citation type="submission" date="2022-03" db="EMBL/GenBank/DDBJ databases">
        <title>Genome Encyclopedia of Bacteria and Archaea VI: Functional Genomics of Type Strains.</title>
        <authorList>
            <person name="Whitman W."/>
        </authorList>
    </citation>
    <scope>NUCLEOTIDE SEQUENCE</scope>
    <source>
        <strain evidence="3">HSC-15S17</strain>
    </source>
</reference>
<comment type="caution">
    <text evidence="2">The sequence shown here is derived from an EMBL/GenBank/DDBJ whole genome shotgun (WGS) entry which is preliminary data.</text>
</comment>
<name>A0AA41HGG6_9BURK</name>
<organism evidence="2 4">
    <name type="scientific">Duganella violaceipulchra</name>
    <dbReference type="NCBI Taxonomy" id="2849652"/>
    <lineage>
        <taxon>Bacteria</taxon>
        <taxon>Pseudomonadati</taxon>
        <taxon>Pseudomonadota</taxon>
        <taxon>Betaproteobacteria</taxon>
        <taxon>Burkholderiales</taxon>
        <taxon>Oxalobacteraceae</taxon>
        <taxon>Telluria group</taxon>
        <taxon>Duganella</taxon>
    </lineage>
</organism>
<gene>
    <name evidence="2" type="ORF">KVP70_32740</name>
    <name evidence="3" type="ORF">L1274_006583</name>
</gene>
<evidence type="ECO:0000313" key="2">
    <source>
        <dbReference type="EMBL" id="MBV6325685.1"/>
    </source>
</evidence>
<dbReference type="EMBL" id="JALJZU010000035">
    <property type="protein sequence ID" value="MCP2012812.1"/>
    <property type="molecule type" value="Genomic_DNA"/>
</dbReference>
<evidence type="ECO:0000256" key="1">
    <source>
        <dbReference type="SAM" id="MobiDB-lite"/>
    </source>
</evidence>
<dbReference type="Proteomes" id="UP001155901">
    <property type="component" value="Unassembled WGS sequence"/>
</dbReference>
<dbReference type="Proteomes" id="UP001162889">
    <property type="component" value="Unassembled WGS sequence"/>
</dbReference>
<evidence type="ECO:0000313" key="4">
    <source>
        <dbReference type="Proteomes" id="UP001155901"/>
    </source>
</evidence>
<dbReference type="AlphaFoldDB" id="A0AA41HGG6"/>
<proteinExistence type="predicted"/>
<sequence>MGRSRFSKRSSILPVAEWPAVDVECFVGEDKILVANRIQAIRMYLAGQPHTQIAADSGIIRSEVHRLLKRCCQVAADGRIWGFRALAPNMHIKNYERTAPVVCVTGEANNGSTGALGQLFERYPMLQKLVHELYLPREPKNKFQDVRMRICDLHNKFIRWLEEHGLQPNEWPLSTKTEGLEALRSYCNSLSSRYPEQWVRARAGDQAAARLTVGRGIEPIVPTMRAFNAVQLDFHKVDSASMISITNPFGVEIKVPLPRWYIGAIVEERYDLIIGAVLALEINPSADSVLETIESAIIPLVAGSKSCALAIGLGNKVFPNQMFEQLAGQGFSILRMDNGWSNVAFDVIDNVVDTIGCAVHLGPVKAWWGRDTIERVFGQTTRSGLQRSPCTYGSGPSDSRKNNPEQNAVAFELKLSDITSALEHQILLQNSSPTGALMMCSPMDALAAAIDNYGSTFIPSPLPATTQELPLLMYHTDIVTVRGNRKKGERPYAKVGPWRYTNEIISSDFALIGQHLKIYSSLRDARIAYAVCVETGEVLGKLLPPNRWQEVEISWSVRSILNREGTHHRRKARREMHSDDWAGTLATATAIEGTNGMNKANVRKTALAVAKAAAKQAPQSHLNEHESNGTPSVRRDREAAQPGSSMQSLFLDVPFNIKSLHQPE</sequence>
<evidence type="ECO:0000313" key="3">
    <source>
        <dbReference type="EMBL" id="MCP2012812.1"/>
    </source>
</evidence>
<protein>
    <submittedName>
        <fullName evidence="2">Helix-turn-helix domain-containing protein</fullName>
    </submittedName>
</protein>
<feature type="region of interest" description="Disordered" evidence="1">
    <location>
        <begin position="383"/>
        <end position="404"/>
    </location>
</feature>
<accession>A0AA41HGG6</accession>